<keyword evidence="2" id="KW-1185">Reference proteome</keyword>
<dbReference type="EMBL" id="WNWW01000455">
    <property type="protein sequence ID" value="KAF3424614.1"/>
    <property type="molecule type" value="Genomic_DNA"/>
</dbReference>
<dbReference type="AlphaFoldDB" id="A0A833RJ30"/>
<comment type="caution">
    <text evidence="1">The sequence shown here is derived from an EMBL/GenBank/DDBJ whole genome shotgun (WGS) entry which is preliminary data.</text>
</comment>
<gene>
    <name evidence="1" type="ORF">E2986_11702</name>
</gene>
<reference evidence="1" key="1">
    <citation type="submission" date="2019-11" db="EMBL/GenBank/DDBJ databases">
        <title>The nuclear and mitochondrial genomes of Frieseomelitta varia - a highly eusocial stingless bee (Meliponini) with a permanently sterile worker caste.</title>
        <authorList>
            <person name="Freitas F.C.P."/>
            <person name="Lourenco A.P."/>
            <person name="Nunes F.M.F."/>
            <person name="Paschoal A.R."/>
            <person name="Abreu F.C.P."/>
            <person name="Barbin F.O."/>
            <person name="Bataglia L."/>
            <person name="Cardoso-Junior C.A.M."/>
            <person name="Cervoni M.S."/>
            <person name="Silva S.R."/>
            <person name="Dalarmi F."/>
            <person name="Del Lama M.A."/>
            <person name="Depintor T.S."/>
            <person name="Ferreira K.M."/>
            <person name="Goria P.S."/>
            <person name="Jaskot M.C."/>
            <person name="Lago D.C."/>
            <person name="Luna-Lucena D."/>
            <person name="Moda L.M."/>
            <person name="Nascimento L."/>
            <person name="Pedrino M."/>
            <person name="Rabico F.O."/>
            <person name="Sanches F.C."/>
            <person name="Santos D.E."/>
            <person name="Santos C.G."/>
            <person name="Vieira J."/>
            <person name="Lopes T.F."/>
            <person name="Barchuk A.R."/>
            <person name="Hartfelder K."/>
            <person name="Simoes Z.L.P."/>
            <person name="Bitondi M.M.G."/>
            <person name="Pinheiro D.G."/>
        </authorList>
    </citation>
    <scope>NUCLEOTIDE SEQUENCE</scope>
    <source>
        <strain evidence="1">USP_RPSP 00005682</strain>
        <tissue evidence="1">Whole individual</tissue>
    </source>
</reference>
<accession>A0A833RJ30</accession>
<evidence type="ECO:0000313" key="1">
    <source>
        <dbReference type="EMBL" id="KAF3424614.1"/>
    </source>
</evidence>
<name>A0A833RJ30_9HYME</name>
<evidence type="ECO:0000313" key="2">
    <source>
        <dbReference type="Proteomes" id="UP000655588"/>
    </source>
</evidence>
<protein>
    <submittedName>
        <fullName evidence="1">Uncharacterized protein</fullName>
    </submittedName>
</protein>
<proteinExistence type="predicted"/>
<sequence length="113" mass="12947">MKNAMIRNFLGTGRSENVEHVNIFYTSDIDLRKCSERIAETSYFLPWYDFPEDVAKNVKTIILRTYLPSCLSGAKILNLSLQAFCDVSPHVHWSAKIFEKLDKNLSISINSCN</sequence>
<organism evidence="1 2">
    <name type="scientific">Frieseomelitta varia</name>
    <dbReference type="NCBI Taxonomy" id="561572"/>
    <lineage>
        <taxon>Eukaryota</taxon>
        <taxon>Metazoa</taxon>
        <taxon>Ecdysozoa</taxon>
        <taxon>Arthropoda</taxon>
        <taxon>Hexapoda</taxon>
        <taxon>Insecta</taxon>
        <taxon>Pterygota</taxon>
        <taxon>Neoptera</taxon>
        <taxon>Endopterygota</taxon>
        <taxon>Hymenoptera</taxon>
        <taxon>Apocrita</taxon>
        <taxon>Aculeata</taxon>
        <taxon>Apoidea</taxon>
        <taxon>Anthophila</taxon>
        <taxon>Apidae</taxon>
        <taxon>Frieseomelitta</taxon>
    </lineage>
</organism>
<dbReference type="Proteomes" id="UP000655588">
    <property type="component" value="Unassembled WGS sequence"/>
</dbReference>